<proteinExistence type="predicted"/>
<dbReference type="OrthoDB" id="3559235at2759"/>
<sequence>MAEDPVFLAPVQRLLEQAFRIIERIRKAPKRQKALIDMLNLYESELKCIKAIIGIIEDENELNTPSVAAELVRMKDVQCKLADLLDRLDPKPKGKVDQFGHQITHESLDEKNLGVVMAEITQVKDSLVLCVQISNVGIFKTRDNQLVAHAEVIERIDLFLREEMGSCNGLRIATLLRGRRPAAADDGTIPLTRADLKSLTGEDNGDDSADETLIDDSEFPAREIPVETELLILRNSARHQALQINAALAEDIWKGVSRLVIQENVAEDQAVQVNGMTVGITKYLLAEQRERIAGPSKKPERKRRGA</sequence>
<dbReference type="Proteomes" id="UP000799423">
    <property type="component" value="Unassembled WGS sequence"/>
</dbReference>
<evidence type="ECO:0000313" key="2">
    <source>
        <dbReference type="Proteomes" id="UP000799423"/>
    </source>
</evidence>
<evidence type="ECO:0000313" key="1">
    <source>
        <dbReference type="EMBL" id="KAF2848342.1"/>
    </source>
</evidence>
<keyword evidence="2" id="KW-1185">Reference proteome</keyword>
<protein>
    <submittedName>
        <fullName evidence="1">Uncharacterized protein</fullName>
    </submittedName>
</protein>
<dbReference type="AlphaFoldDB" id="A0A6A7AYZ4"/>
<accession>A0A6A7AYZ4</accession>
<reference evidence="1" key="1">
    <citation type="submission" date="2020-01" db="EMBL/GenBank/DDBJ databases">
        <authorList>
            <consortium name="DOE Joint Genome Institute"/>
            <person name="Haridas S."/>
            <person name="Albert R."/>
            <person name="Binder M."/>
            <person name="Bloem J."/>
            <person name="Labutti K."/>
            <person name="Salamov A."/>
            <person name="Andreopoulos B."/>
            <person name="Baker S.E."/>
            <person name="Barry K."/>
            <person name="Bills G."/>
            <person name="Bluhm B.H."/>
            <person name="Cannon C."/>
            <person name="Castanera R."/>
            <person name="Culley D.E."/>
            <person name="Daum C."/>
            <person name="Ezra D."/>
            <person name="Gonzalez J.B."/>
            <person name="Henrissat B."/>
            <person name="Kuo A."/>
            <person name="Liang C."/>
            <person name="Lipzen A."/>
            <person name="Lutzoni F."/>
            <person name="Magnuson J."/>
            <person name="Mondo S."/>
            <person name="Nolan M."/>
            <person name="Ohm R."/>
            <person name="Pangilinan J."/>
            <person name="Park H.-J."/>
            <person name="Ramirez L."/>
            <person name="Alfaro M."/>
            <person name="Sun H."/>
            <person name="Tritt A."/>
            <person name="Yoshinaga Y."/>
            <person name="Zwiers L.-H."/>
            <person name="Turgeon B.G."/>
            <person name="Goodwin S.B."/>
            <person name="Spatafora J.W."/>
            <person name="Crous P.W."/>
            <person name="Grigoriev I.V."/>
        </authorList>
    </citation>
    <scope>NUCLEOTIDE SEQUENCE</scope>
    <source>
        <strain evidence="1">IPT5</strain>
    </source>
</reference>
<organism evidence="1 2">
    <name type="scientific">Plenodomus tracheiphilus IPT5</name>
    <dbReference type="NCBI Taxonomy" id="1408161"/>
    <lineage>
        <taxon>Eukaryota</taxon>
        <taxon>Fungi</taxon>
        <taxon>Dikarya</taxon>
        <taxon>Ascomycota</taxon>
        <taxon>Pezizomycotina</taxon>
        <taxon>Dothideomycetes</taxon>
        <taxon>Pleosporomycetidae</taxon>
        <taxon>Pleosporales</taxon>
        <taxon>Pleosporineae</taxon>
        <taxon>Leptosphaeriaceae</taxon>
        <taxon>Plenodomus</taxon>
    </lineage>
</organism>
<name>A0A6A7AYZ4_9PLEO</name>
<gene>
    <name evidence="1" type="ORF">T440DRAFT_480940</name>
</gene>
<dbReference type="EMBL" id="MU006318">
    <property type="protein sequence ID" value="KAF2848342.1"/>
    <property type="molecule type" value="Genomic_DNA"/>
</dbReference>